<dbReference type="SUPFAM" id="SSF63829">
    <property type="entry name" value="Calcium-dependent phosphotriesterase"/>
    <property type="match status" value="1"/>
</dbReference>
<protein>
    <recommendedName>
        <fullName evidence="3">Regulatory protein FlaEY</fullName>
    </recommendedName>
</protein>
<dbReference type="RefSeq" id="WP_353982769.1">
    <property type="nucleotide sequence ID" value="NZ_JBEWLY010000007.1"/>
</dbReference>
<dbReference type="Gene3D" id="2.130.10.10">
    <property type="entry name" value="YVTN repeat-like/Quinoprotein amine dehydrogenase"/>
    <property type="match status" value="1"/>
</dbReference>
<evidence type="ECO:0000313" key="1">
    <source>
        <dbReference type="EMBL" id="MET1754364.1"/>
    </source>
</evidence>
<dbReference type="InterPro" id="IPR015943">
    <property type="entry name" value="WD40/YVTN_repeat-like_dom_sf"/>
</dbReference>
<dbReference type="SUPFAM" id="SSF101898">
    <property type="entry name" value="NHL repeat"/>
    <property type="match status" value="1"/>
</dbReference>
<proteinExistence type="predicted"/>
<organism evidence="1 2">
    <name type="scientific">Novosphingobium kalidii</name>
    <dbReference type="NCBI Taxonomy" id="3230299"/>
    <lineage>
        <taxon>Bacteria</taxon>
        <taxon>Pseudomonadati</taxon>
        <taxon>Pseudomonadota</taxon>
        <taxon>Alphaproteobacteria</taxon>
        <taxon>Sphingomonadales</taxon>
        <taxon>Sphingomonadaceae</taxon>
        <taxon>Novosphingobium</taxon>
    </lineage>
</organism>
<accession>A0ABV2CXN9</accession>
<dbReference type="PANTHER" id="PTHR42754">
    <property type="entry name" value="ENDOGLUCANASE"/>
    <property type="match status" value="1"/>
</dbReference>
<comment type="caution">
    <text evidence="1">The sequence shown here is derived from an EMBL/GenBank/DDBJ whole genome shotgun (WGS) entry which is preliminary data.</text>
</comment>
<sequence>MSINLSNSLAGLALLTGNNNAFSTVGYGADLGIETRAARIAKAQFKTPATTPPWKQAPSSTPVSAQVSAIKRMKTIIDDPSRTGTTIPDVQTTFTTYKALDRLRMLAETAAKKTTSSAERTALDAAFSKGMSDLQTFLGKAPNDLLQISFAQPARRIESVAVPSPTAATTLAKGVLAERDTSVPGMTGSETFTIQLSRGTISDSVTIDLSGTPQPPTLDSVAEAFNAAIAAVPMRDTSGTIVTDANGTPVSRWTTKFAVTKESGKWGLKLETPGNERVSIEQTNAQDALVVAGGQTFTDKPTATKFMRFDDPAGGLEIKTLNYIRSLDRLATDEAKLAETKEKPAEQVWAPTTTSAVATDAQGYSYVVGTAAGDLDANRIGSASDLYLSKLDSEGKIVWQQTLGTAATAKGAAVSIASNGDIVVAGTVSGSFNNTTSDGDMLVARFSASGDEQFATVVRALGADTANAVAVGNDGSIYVAGKAASGGGDAFIARLSATGQIQQRRAIDSGGSDSVKALAIGADGDLLALTNESGTAVLRKIAAGSLTTDTGSINLGAREARAIAVAADGQIAVGGVSSGDGFVARIDTALTSSSFTQLATSGLDQVDSLTFMGGALYAGGRTTGDLGGTRSGTVDGFIARIETTSGAVETIKQFGQSTLRTEPVYVAAAKGGDSALGALGLGRGTINADASVKLTSHTSLRAGDEFKIRINDGSLRRITIDSGETLATLSKKVSTLTGRNALVTTPLDGKGNRTLRIEAKAGQEIELIAGATGKDALAKIGIEPVRISTPAPLPNDAPRVRPGGTYGLSLTHALSLKTLESAATALDRITSAVSMSQTAYRSLYWDSGKEALANGNSSSSKGGSVSKYQAAQAARYQAALDRLSGSTF</sequence>
<dbReference type="EMBL" id="JBEWLY010000007">
    <property type="protein sequence ID" value="MET1754364.1"/>
    <property type="molecule type" value="Genomic_DNA"/>
</dbReference>
<keyword evidence="2" id="KW-1185">Reference proteome</keyword>
<gene>
    <name evidence="1" type="ORF">ABVV53_02630</name>
</gene>
<reference evidence="1 2" key="1">
    <citation type="submission" date="2024-07" db="EMBL/GenBank/DDBJ databases">
        <title>Novosphingobium kalidii RD2P27.</title>
        <authorList>
            <person name="Sun J.-Q."/>
        </authorList>
    </citation>
    <scope>NUCLEOTIDE SEQUENCE [LARGE SCALE GENOMIC DNA]</scope>
    <source>
        <strain evidence="1 2">RD2P27</strain>
    </source>
</reference>
<dbReference type="PANTHER" id="PTHR42754:SF1">
    <property type="entry name" value="LIPOPROTEIN"/>
    <property type="match status" value="1"/>
</dbReference>
<evidence type="ECO:0000313" key="2">
    <source>
        <dbReference type="Proteomes" id="UP001548713"/>
    </source>
</evidence>
<evidence type="ECO:0008006" key="3">
    <source>
        <dbReference type="Google" id="ProtNLM"/>
    </source>
</evidence>
<dbReference type="Proteomes" id="UP001548713">
    <property type="component" value="Unassembled WGS sequence"/>
</dbReference>
<name>A0ABV2CXN9_9SPHN</name>